<dbReference type="PROSITE" id="PS50011">
    <property type="entry name" value="PROTEIN_KINASE_DOM"/>
    <property type="match status" value="1"/>
</dbReference>
<organism evidence="23 24">
    <name type="scientific">Digitaria exilis</name>
    <dbReference type="NCBI Taxonomy" id="1010633"/>
    <lineage>
        <taxon>Eukaryota</taxon>
        <taxon>Viridiplantae</taxon>
        <taxon>Streptophyta</taxon>
        <taxon>Embryophyta</taxon>
        <taxon>Tracheophyta</taxon>
        <taxon>Spermatophyta</taxon>
        <taxon>Magnoliopsida</taxon>
        <taxon>Liliopsida</taxon>
        <taxon>Poales</taxon>
        <taxon>Poaceae</taxon>
        <taxon>PACMAD clade</taxon>
        <taxon>Panicoideae</taxon>
        <taxon>Panicodae</taxon>
        <taxon>Paniceae</taxon>
        <taxon>Anthephorinae</taxon>
        <taxon>Digitaria</taxon>
    </lineage>
</organism>
<keyword evidence="12 19" id="KW-0547">Nucleotide-binding</keyword>
<evidence type="ECO:0000256" key="11">
    <source>
        <dbReference type="ARBA" id="ARBA00022737"/>
    </source>
</evidence>
<dbReference type="PROSITE" id="PS00108">
    <property type="entry name" value="PROTEIN_KINASE_ST"/>
    <property type="match status" value="1"/>
</dbReference>
<feature type="binding site" evidence="19">
    <location>
        <position position="651"/>
    </location>
    <ligand>
        <name>ATP</name>
        <dbReference type="ChEBI" id="CHEBI:30616"/>
    </ligand>
</feature>
<evidence type="ECO:0000256" key="19">
    <source>
        <dbReference type="PROSITE-ProRule" id="PRU10141"/>
    </source>
</evidence>
<name>A0A835FS71_9POAL</name>
<evidence type="ECO:0000256" key="17">
    <source>
        <dbReference type="ARBA" id="ARBA00023170"/>
    </source>
</evidence>
<dbReference type="FunFam" id="1.10.510.10:FF:000453">
    <property type="entry name" value="LRR receptor-like serine/threonine-protein kinase HSL2"/>
    <property type="match status" value="1"/>
</dbReference>
<comment type="caution">
    <text evidence="23">The sequence shown here is derived from an EMBL/GenBank/DDBJ whole genome shotgun (WGS) entry which is preliminary data.</text>
</comment>
<dbReference type="Pfam" id="PF00560">
    <property type="entry name" value="LRR_1"/>
    <property type="match status" value="3"/>
</dbReference>
<dbReference type="InterPro" id="IPR008271">
    <property type="entry name" value="Ser/Thr_kinase_AS"/>
</dbReference>
<evidence type="ECO:0000256" key="7">
    <source>
        <dbReference type="ARBA" id="ARBA00022614"/>
    </source>
</evidence>
<dbReference type="Pfam" id="PF07714">
    <property type="entry name" value="PK_Tyr_Ser-Thr"/>
    <property type="match status" value="1"/>
</dbReference>
<evidence type="ECO:0000256" key="10">
    <source>
        <dbReference type="ARBA" id="ARBA00022729"/>
    </source>
</evidence>
<keyword evidence="17" id="KW-0675">Receptor</keyword>
<evidence type="ECO:0000313" key="23">
    <source>
        <dbReference type="EMBL" id="KAF8775509.1"/>
    </source>
</evidence>
<dbReference type="EMBL" id="JACEFO010000325">
    <property type="protein sequence ID" value="KAF8775509.1"/>
    <property type="molecule type" value="Genomic_DNA"/>
</dbReference>
<proteinExistence type="inferred from homology"/>
<keyword evidence="7" id="KW-0433">Leucine-rich repeat</keyword>
<comment type="subcellular location">
    <subcellularLocation>
        <location evidence="1">Cell membrane</location>
        <topology evidence="1">Single-pass membrane protein</topology>
    </subcellularLocation>
    <subcellularLocation>
        <location evidence="2">Membrane</location>
        <topology evidence="2">Single-pass type I membrane protein</topology>
    </subcellularLocation>
</comment>
<keyword evidence="14 19" id="KW-0067">ATP-binding</keyword>
<evidence type="ECO:0000256" key="18">
    <source>
        <dbReference type="ARBA" id="ARBA00023180"/>
    </source>
</evidence>
<evidence type="ECO:0000256" key="13">
    <source>
        <dbReference type="ARBA" id="ARBA00022777"/>
    </source>
</evidence>
<dbReference type="SMART" id="SM00220">
    <property type="entry name" value="S_TKc"/>
    <property type="match status" value="1"/>
</dbReference>
<evidence type="ECO:0000259" key="22">
    <source>
        <dbReference type="PROSITE" id="PS50011"/>
    </source>
</evidence>
<evidence type="ECO:0000256" key="8">
    <source>
        <dbReference type="ARBA" id="ARBA00022679"/>
    </source>
</evidence>
<keyword evidence="11" id="KW-0677">Repeat</keyword>
<feature type="chain" id="PRO_5032735604" description="non-specific serine/threonine protein kinase" evidence="21">
    <location>
        <begin position="19"/>
        <end position="955"/>
    </location>
</feature>
<evidence type="ECO:0000256" key="5">
    <source>
        <dbReference type="ARBA" id="ARBA00022475"/>
    </source>
</evidence>
<keyword evidence="5" id="KW-1003">Cell membrane</keyword>
<dbReference type="Proteomes" id="UP000636709">
    <property type="component" value="Unassembled WGS sequence"/>
</dbReference>
<evidence type="ECO:0000256" key="3">
    <source>
        <dbReference type="ARBA" id="ARBA00008684"/>
    </source>
</evidence>
<dbReference type="Gene3D" id="3.80.10.10">
    <property type="entry name" value="Ribonuclease Inhibitor"/>
    <property type="match status" value="2"/>
</dbReference>
<gene>
    <name evidence="23" type="ORF">HU200_004937</name>
</gene>
<dbReference type="SUPFAM" id="SSF52058">
    <property type="entry name" value="L domain-like"/>
    <property type="match status" value="1"/>
</dbReference>
<dbReference type="AlphaFoldDB" id="A0A835FS71"/>
<dbReference type="Gene3D" id="1.10.510.10">
    <property type="entry name" value="Transferase(Phosphotransferase) domain 1"/>
    <property type="match status" value="1"/>
</dbReference>
<feature type="domain" description="Protein kinase" evidence="22">
    <location>
        <begin position="623"/>
        <end position="896"/>
    </location>
</feature>
<dbReference type="InterPro" id="IPR032675">
    <property type="entry name" value="LRR_dom_sf"/>
</dbReference>
<keyword evidence="9 20" id="KW-0812">Transmembrane</keyword>
<keyword evidence="16 20" id="KW-0472">Membrane</keyword>
<keyword evidence="6" id="KW-0723">Serine/threonine-protein kinase</keyword>
<evidence type="ECO:0000256" key="4">
    <source>
        <dbReference type="ARBA" id="ARBA00012513"/>
    </source>
</evidence>
<protein>
    <recommendedName>
        <fullName evidence="4">non-specific serine/threonine protein kinase</fullName>
        <ecNumber evidence="4">2.7.11.1</ecNumber>
    </recommendedName>
</protein>
<keyword evidence="10 21" id="KW-0732">Signal</keyword>
<dbReference type="PANTHER" id="PTHR45974">
    <property type="entry name" value="RECEPTOR-LIKE PROTEIN 55"/>
    <property type="match status" value="1"/>
</dbReference>
<dbReference type="InterPro" id="IPR011009">
    <property type="entry name" value="Kinase-like_dom_sf"/>
</dbReference>
<dbReference type="PANTHER" id="PTHR45974:SF207">
    <property type="entry name" value="LEUCINE-RICH REPEAT PROTEIN KINASE FAMILY PROTEIN"/>
    <property type="match status" value="1"/>
</dbReference>
<evidence type="ECO:0000256" key="12">
    <source>
        <dbReference type="ARBA" id="ARBA00022741"/>
    </source>
</evidence>
<dbReference type="GO" id="GO:0004674">
    <property type="term" value="F:protein serine/threonine kinase activity"/>
    <property type="evidence" value="ECO:0007669"/>
    <property type="project" value="UniProtKB-KW"/>
</dbReference>
<keyword evidence="8" id="KW-0808">Transferase</keyword>
<dbReference type="InterPro" id="IPR001611">
    <property type="entry name" value="Leu-rich_rpt"/>
</dbReference>
<evidence type="ECO:0000256" key="14">
    <source>
        <dbReference type="ARBA" id="ARBA00022840"/>
    </source>
</evidence>
<dbReference type="OrthoDB" id="2015206at2759"/>
<evidence type="ECO:0000256" key="15">
    <source>
        <dbReference type="ARBA" id="ARBA00022989"/>
    </source>
</evidence>
<evidence type="ECO:0000256" key="21">
    <source>
        <dbReference type="SAM" id="SignalP"/>
    </source>
</evidence>
<dbReference type="InterPro" id="IPR013210">
    <property type="entry name" value="LRR_N_plant-typ"/>
</dbReference>
<comment type="similarity">
    <text evidence="3">Belongs to the protein kinase superfamily. Ser/Thr protein kinase family.</text>
</comment>
<sequence>MKLLLLFLLLVGLRASSCQTNSQDVVALQALMKNWQNVPQNWTGPTDPCTSWDGVFCSNGRVTKVELPSMNLQGTLSSDIDQLAALTFLDLSNNPNLGGPLTPNIGNLKQLTTLNLQGCSFTGNIPKEIGNLTQLTFLALNSNNFTGEIPPTLGHLSNLFLLDLTANQLSGQIPVSTSSTPGLDQLVGTKHFHFGENQLTGPISESLFNAKMTLIHVYFQNNKFTGPIPESLGLVQTLQMILLDSNQFSGPVPKNFGNLRNLTDLNLASNLLSGMVPDLSNATQLNYLNLSNNNFTSSPAPGWFATLTSLNYLLMDNDGLTGTIPSALFSLPQLQQVSLANNTFSGKLNMAGNISSQLRVVNLANNQIKDADVTSYSYSLILTGNPYCSNNSVCTLKQKQQVPYATNLGPCAAIPCPTDQSASPVALQNCACTNPFQGVMFFRAPAFSDVTSPTLFRILESTLALNLSLAPGAVALSDVVFSPGEPLTFTVKIFPVSGTSFNRADVIRISTVLSNQIFKAPTGFGPYSFLASPYFPGPSNKRSSMSKGAIVGIAIAGFVLVVGLILVAIYAVRQRKIAKEAVERTTNPFASWGAGGTDNGEAPQLKGARYFSFEELKKSTNNFSEINEIGSGGYGKVYKGTLANGQIAAIKRAQQGSMQGAAEFKNEIELLSRVHHKNLVSLVGFCYEQGEQMLVYEYIPYGTLRENLMGKGGVSLDWKKRLRIAIGSAKGIAYLHELADPPIIHRDIKSTNILLDESLNAKVADFGLSKLVSDTQKGHVSTQVKGTLGYLDPEYYMTQQLSEKSDVYSFGVVLLELITAKQPIEKGRYIVREIRTAIDQYDQEYYGLKGLIDPKIRDSAKLIGFRRFVQLAMECVEESAVDRPTMNDVVKELEVIIQNEGAQLLNSASLSVEQFGNAKGQDLYAEHLPMNVNDESSSNTFDYNSVYSYPAVEPK</sequence>
<evidence type="ECO:0000256" key="20">
    <source>
        <dbReference type="SAM" id="Phobius"/>
    </source>
</evidence>
<dbReference type="FunFam" id="3.30.200.20:FF:000328">
    <property type="entry name" value="Leucine-rich repeat protein kinase family protein"/>
    <property type="match status" value="1"/>
</dbReference>
<feature type="transmembrane region" description="Helical" evidence="20">
    <location>
        <begin position="549"/>
        <end position="572"/>
    </location>
</feature>
<dbReference type="CDD" id="cd14066">
    <property type="entry name" value="STKc_IRAK"/>
    <property type="match status" value="1"/>
</dbReference>
<evidence type="ECO:0000313" key="24">
    <source>
        <dbReference type="Proteomes" id="UP000636709"/>
    </source>
</evidence>
<evidence type="ECO:0000256" key="2">
    <source>
        <dbReference type="ARBA" id="ARBA00004479"/>
    </source>
</evidence>
<feature type="signal peptide" evidence="21">
    <location>
        <begin position="1"/>
        <end position="18"/>
    </location>
</feature>
<keyword evidence="18" id="KW-0325">Glycoprotein</keyword>
<dbReference type="Gene3D" id="3.30.200.20">
    <property type="entry name" value="Phosphorylase Kinase, domain 1"/>
    <property type="match status" value="1"/>
</dbReference>
<reference evidence="23" key="1">
    <citation type="submission" date="2020-07" db="EMBL/GenBank/DDBJ databases">
        <title>Genome sequence and genetic diversity analysis of an under-domesticated orphan crop, white fonio (Digitaria exilis).</title>
        <authorList>
            <person name="Bennetzen J.L."/>
            <person name="Chen S."/>
            <person name="Ma X."/>
            <person name="Wang X."/>
            <person name="Yssel A.E.J."/>
            <person name="Chaluvadi S.R."/>
            <person name="Johnson M."/>
            <person name="Gangashetty P."/>
            <person name="Hamidou F."/>
            <person name="Sanogo M.D."/>
            <person name="Zwaenepoel A."/>
            <person name="Wallace J."/>
            <person name="Van De Peer Y."/>
            <person name="Van Deynze A."/>
        </authorList>
    </citation>
    <scope>NUCLEOTIDE SEQUENCE</scope>
    <source>
        <tissue evidence="23">Leaves</tissue>
    </source>
</reference>
<evidence type="ECO:0000256" key="1">
    <source>
        <dbReference type="ARBA" id="ARBA00004162"/>
    </source>
</evidence>
<dbReference type="InterPro" id="IPR001245">
    <property type="entry name" value="Ser-Thr/Tyr_kinase_cat_dom"/>
</dbReference>
<accession>A0A835FS71</accession>
<dbReference type="GO" id="GO:0005886">
    <property type="term" value="C:plasma membrane"/>
    <property type="evidence" value="ECO:0007669"/>
    <property type="project" value="UniProtKB-SubCell"/>
</dbReference>
<dbReference type="FunFam" id="3.80.10.10:FF:000363">
    <property type="entry name" value="Leucine-rich repeat family protein"/>
    <property type="match status" value="1"/>
</dbReference>
<dbReference type="SUPFAM" id="SSF56112">
    <property type="entry name" value="Protein kinase-like (PK-like)"/>
    <property type="match status" value="1"/>
</dbReference>
<keyword evidence="24" id="KW-1185">Reference proteome</keyword>
<evidence type="ECO:0000256" key="6">
    <source>
        <dbReference type="ARBA" id="ARBA00022527"/>
    </source>
</evidence>
<evidence type="ECO:0000256" key="16">
    <source>
        <dbReference type="ARBA" id="ARBA00023136"/>
    </source>
</evidence>
<dbReference type="InterPro" id="IPR000719">
    <property type="entry name" value="Prot_kinase_dom"/>
</dbReference>
<keyword evidence="15 20" id="KW-1133">Transmembrane helix</keyword>
<dbReference type="InterPro" id="IPR017441">
    <property type="entry name" value="Protein_kinase_ATP_BS"/>
</dbReference>
<dbReference type="GO" id="GO:0005524">
    <property type="term" value="F:ATP binding"/>
    <property type="evidence" value="ECO:0007669"/>
    <property type="project" value="UniProtKB-UniRule"/>
</dbReference>
<dbReference type="PROSITE" id="PS00107">
    <property type="entry name" value="PROTEIN_KINASE_ATP"/>
    <property type="match status" value="1"/>
</dbReference>
<dbReference type="Pfam" id="PF08263">
    <property type="entry name" value="LRRNT_2"/>
    <property type="match status" value="1"/>
</dbReference>
<evidence type="ECO:0000256" key="9">
    <source>
        <dbReference type="ARBA" id="ARBA00022692"/>
    </source>
</evidence>
<dbReference type="FunFam" id="3.80.10.10:FF:000830">
    <property type="entry name" value="Predicted protein"/>
    <property type="match status" value="1"/>
</dbReference>
<dbReference type="EC" id="2.7.11.1" evidence="4"/>
<keyword evidence="13" id="KW-0418">Kinase</keyword>